<feature type="binding site" evidence="7">
    <location>
        <position position="203"/>
    </location>
    <ligand>
        <name>Cu cation</name>
        <dbReference type="ChEBI" id="CHEBI:23378"/>
        <label>A</label>
    </ligand>
</feature>
<evidence type="ECO:0000256" key="5">
    <source>
        <dbReference type="ARBA" id="ARBA00023008"/>
    </source>
</evidence>
<evidence type="ECO:0000256" key="2">
    <source>
        <dbReference type="ARBA" id="ARBA00022723"/>
    </source>
</evidence>
<evidence type="ECO:0000256" key="6">
    <source>
        <dbReference type="ARBA" id="ARBA00023157"/>
    </source>
</evidence>
<dbReference type="GO" id="GO:0004097">
    <property type="term" value="F:catechol oxidase activity"/>
    <property type="evidence" value="ECO:0007669"/>
    <property type="project" value="InterPro"/>
</dbReference>
<name>A0AAD4S8V4_9MAGN</name>
<keyword evidence="5 7" id="KW-0186">Copper</keyword>
<feature type="domain" description="Tyrosinase copper-binding" evidence="11">
    <location>
        <begin position="361"/>
        <end position="372"/>
    </location>
</feature>
<reference evidence="12" key="1">
    <citation type="submission" date="2022-04" db="EMBL/GenBank/DDBJ databases">
        <title>A functionally conserved STORR gene fusion in Papaver species that diverged 16.8 million years ago.</title>
        <authorList>
            <person name="Catania T."/>
        </authorList>
    </citation>
    <scope>NUCLEOTIDE SEQUENCE</scope>
    <source>
        <strain evidence="12">S-188037</strain>
    </source>
</reference>
<dbReference type="Pfam" id="PF00264">
    <property type="entry name" value="Tyrosinase"/>
    <property type="match status" value="1"/>
</dbReference>
<dbReference type="Pfam" id="PF12142">
    <property type="entry name" value="PPO1_DWL"/>
    <property type="match status" value="1"/>
</dbReference>
<dbReference type="PIRSF" id="PIRSF000290">
    <property type="entry name" value="PPO_plant"/>
    <property type="match status" value="1"/>
</dbReference>
<dbReference type="Proteomes" id="UP001202328">
    <property type="component" value="Unassembled WGS sequence"/>
</dbReference>
<evidence type="ECO:0000259" key="10">
    <source>
        <dbReference type="PROSITE" id="PS00497"/>
    </source>
</evidence>
<comment type="similarity">
    <text evidence="1">Belongs to the tyrosinase family.</text>
</comment>
<feature type="cross-link" description="2'-(S-cysteinyl)-histidine (Cys-His)" evidence="9">
    <location>
        <begin position="184"/>
        <end position="203"/>
    </location>
</feature>
<dbReference type="InterPro" id="IPR050316">
    <property type="entry name" value="Tyrosinase/Hemocyanin"/>
</dbReference>
<proteinExistence type="inferred from homology"/>
<evidence type="ECO:0000256" key="8">
    <source>
        <dbReference type="PIRSR" id="PIRSR000290-2"/>
    </source>
</evidence>
<feature type="binding site" evidence="7">
    <location>
        <position position="180"/>
    </location>
    <ligand>
        <name>Cu cation</name>
        <dbReference type="ChEBI" id="CHEBI:23378"/>
        <label>A</label>
    </ligand>
</feature>
<dbReference type="Gene3D" id="1.10.1280.10">
    <property type="entry name" value="Di-copper center containing domain from catechol oxidase"/>
    <property type="match status" value="1"/>
</dbReference>
<evidence type="ECO:0000256" key="3">
    <source>
        <dbReference type="ARBA" id="ARBA00022784"/>
    </source>
</evidence>
<feature type="disulfide bond" evidence="8">
    <location>
        <begin position="118"/>
        <end position="181"/>
    </location>
</feature>
<dbReference type="InterPro" id="IPR022739">
    <property type="entry name" value="Polyphenol_oxidase_cen"/>
</dbReference>
<keyword evidence="2 7" id="KW-0479">Metal-binding</keyword>
<dbReference type="AlphaFoldDB" id="A0AAD4S8V4"/>
<comment type="caution">
    <text evidence="12">The sequence shown here is derived from an EMBL/GenBank/DDBJ whole genome shotgun (WGS) entry which is preliminary data.</text>
</comment>
<evidence type="ECO:0000313" key="13">
    <source>
        <dbReference type="Proteomes" id="UP001202328"/>
    </source>
</evidence>
<organism evidence="12 13">
    <name type="scientific">Papaver atlanticum</name>
    <dbReference type="NCBI Taxonomy" id="357466"/>
    <lineage>
        <taxon>Eukaryota</taxon>
        <taxon>Viridiplantae</taxon>
        <taxon>Streptophyta</taxon>
        <taxon>Embryophyta</taxon>
        <taxon>Tracheophyta</taxon>
        <taxon>Spermatophyta</taxon>
        <taxon>Magnoliopsida</taxon>
        <taxon>Ranunculales</taxon>
        <taxon>Papaveraceae</taxon>
        <taxon>Papaveroideae</taxon>
        <taxon>Papaver</taxon>
    </lineage>
</organism>
<dbReference type="GO" id="GO:0046148">
    <property type="term" value="P:pigment biosynthetic process"/>
    <property type="evidence" value="ECO:0007669"/>
    <property type="project" value="InterPro"/>
</dbReference>
<evidence type="ECO:0000256" key="9">
    <source>
        <dbReference type="PIRSR" id="PIRSR000290-3"/>
    </source>
</evidence>
<feature type="domain" description="Tyrosinase copper-binding" evidence="10">
    <location>
        <begin position="203"/>
        <end position="220"/>
    </location>
</feature>
<dbReference type="InterPro" id="IPR016213">
    <property type="entry name" value="Polyphenol_oxidase"/>
</dbReference>
<dbReference type="PANTHER" id="PTHR11474:SF76">
    <property type="entry name" value="SHKT DOMAIN-CONTAINING PROTEIN"/>
    <property type="match status" value="1"/>
</dbReference>
<dbReference type="PROSITE" id="PS00498">
    <property type="entry name" value="TYROSINASE_2"/>
    <property type="match status" value="1"/>
</dbReference>
<evidence type="ECO:0000256" key="4">
    <source>
        <dbReference type="ARBA" id="ARBA00023002"/>
    </source>
</evidence>
<dbReference type="PANTHER" id="PTHR11474">
    <property type="entry name" value="TYROSINASE FAMILY MEMBER"/>
    <property type="match status" value="1"/>
</dbReference>
<evidence type="ECO:0000259" key="11">
    <source>
        <dbReference type="PROSITE" id="PS00498"/>
    </source>
</evidence>
<keyword evidence="3" id="KW-0883">Thioether bond</keyword>
<evidence type="ECO:0000256" key="7">
    <source>
        <dbReference type="PIRSR" id="PIRSR000290-1"/>
    </source>
</evidence>
<dbReference type="InterPro" id="IPR008922">
    <property type="entry name" value="Di-copper_centre_dom_sf"/>
</dbReference>
<dbReference type="PROSITE" id="PS00497">
    <property type="entry name" value="TYROSINASE_1"/>
    <property type="match status" value="1"/>
</dbReference>
<dbReference type="EMBL" id="JAJJMB010012509">
    <property type="protein sequence ID" value="KAI3876130.1"/>
    <property type="molecule type" value="Genomic_DNA"/>
</dbReference>
<feature type="binding site" evidence="7">
    <location>
        <position position="368"/>
    </location>
    <ligand>
        <name>Cu cation</name>
        <dbReference type="ChEBI" id="CHEBI:23378"/>
        <label>B</label>
    </ligand>
</feature>
<feature type="binding site" evidence="7">
    <location>
        <position position="212"/>
    </location>
    <ligand>
        <name>Cu cation</name>
        <dbReference type="ChEBI" id="CHEBI:23378"/>
        <label>A</label>
    </ligand>
</feature>
<feature type="disulfide bond" evidence="8">
    <location>
        <begin position="104"/>
        <end position="119"/>
    </location>
</feature>
<comment type="cofactor">
    <cofactor evidence="7">
        <name>Cu(2+)</name>
        <dbReference type="ChEBI" id="CHEBI:29036"/>
    </cofactor>
    <text evidence="7">Binds 2 copper ions per subunit.</text>
</comment>
<dbReference type="SUPFAM" id="SSF48056">
    <property type="entry name" value="Di-copper centre-containing domain"/>
    <property type="match status" value="1"/>
</dbReference>
<accession>A0AAD4S8V4</accession>
<dbReference type="GO" id="GO:0046872">
    <property type="term" value="F:metal ion binding"/>
    <property type="evidence" value="ECO:0007669"/>
    <property type="project" value="UniProtKB-KW"/>
</dbReference>
<dbReference type="InterPro" id="IPR002227">
    <property type="entry name" value="Tyrosinase_Cu-bd"/>
</dbReference>
<dbReference type="Pfam" id="PF12143">
    <property type="entry name" value="PPO1_KFDV"/>
    <property type="match status" value="1"/>
</dbReference>
<keyword evidence="13" id="KW-1185">Reference proteome</keyword>
<feature type="binding site" evidence="7">
    <location>
        <position position="334"/>
    </location>
    <ligand>
        <name>Cu cation</name>
        <dbReference type="ChEBI" id="CHEBI:23378"/>
        <label>B</label>
    </ligand>
</feature>
<gene>
    <name evidence="12" type="ORF">MKW98_029082</name>
</gene>
<keyword evidence="4" id="KW-0560">Oxidoreductase</keyword>
<keyword evidence="6 8" id="KW-1015">Disulfide bond</keyword>
<evidence type="ECO:0000313" key="12">
    <source>
        <dbReference type="EMBL" id="KAI3876130.1"/>
    </source>
</evidence>
<sequence>MTSLVSLHSIFTASSKTLSACANSSQKKTYKYYNHLRVIECRANNKNHDLGDNHVNETSSSFIDRRDVLIGLGGGIYGATTSGFGADRRMAIAAPITPPDLSNCSPADLPPGVTGINCCPPPTTKIIDFELPSSSTPLRVRPAAHLVDEAYIAKINKAYELMRALPDDDPRSLKNQANLHCAYCDAAFDQTLVGFPNLEIQVHSCWLFFPFHRYYLYFHEKILGSLIDDPTFALPFWNWDSPAGMEIPSIYANPASSLYNTLRDALHQPPALLDYNYNLVDSNLPAQQLITSNLTTMYRQVVSGGKTPRLFLGSPYRAGDPPAPGAGTLELLPHNTIHSWTGDRTQPNQEDMGVSYAAARDPIFFAHHSNVDRIWLIWKNLGGNRKDFTDPDFLNAGLIFYDEKKQLVRVTVKHCLEHENLGYKYQEVEIPWLQTKPKAPIGKKVDKNAVGKTEYPITLDKTVQVLVKRPVTKKRRKKEKEDKEEMLIISDIEINRCARVRFDVFINYDGEVGLDSCGCAGSFTNLPHAHGDKDGNGEKLKTPLKLALTDILEDLDAEDDEYIVVTVVPRESTEYGMEQVVTIDGIHIQFD</sequence>
<evidence type="ECO:0000256" key="1">
    <source>
        <dbReference type="ARBA" id="ARBA00009928"/>
    </source>
</evidence>
<dbReference type="PRINTS" id="PR00092">
    <property type="entry name" value="TYROSINASE"/>
</dbReference>
<dbReference type="InterPro" id="IPR022740">
    <property type="entry name" value="Polyphenol_oxidase_C"/>
</dbReference>
<feature type="binding site" evidence="7">
    <location>
        <position position="338"/>
    </location>
    <ligand>
        <name>Cu cation</name>
        <dbReference type="ChEBI" id="CHEBI:23378"/>
        <label>B</label>
    </ligand>
</feature>
<protein>
    <recommendedName>
        <fullName evidence="10 11">Tyrosinase copper-binding domain-containing protein</fullName>
    </recommendedName>
</protein>
<dbReference type="FunFam" id="1.10.1280.10:FF:000007">
    <property type="entry name" value="Polyphenol oxidase, chloroplastic"/>
    <property type="match status" value="1"/>
</dbReference>